<feature type="transmembrane region" description="Helical" evidence="6">
    <location>
        <begin position="211"/>
        <end position="230"/>
    </location>
</feature>
<evidence type="ECO:0000256" key="6">
    <source>
        <dbReference type="SAM" id="Phobius"/>
    </source>
</evidence>
<dbReference type="SUPFAM" id="SSF103481">
    <property type="entry name" value="Multidrug resistance efflux transporter EmrE"/>
    <property type="match status" value="2"/>
</dbReference>
<feature type="transmembrane region" description="Helical" evidence="6">
    <location>
        <begin position="146"/>
        <end position="168"/>
    </location>
</feature>
<dbReference type="RefSeq" id="WP_092761951.1">
    <property type="nucleotide sequence ID" value="NZ_FNZQ01000002.1"/>
</dbReference>
<evidence type="ECO:0000256" key="1">
    <source>
        <dbReference type="ARBA" id="ARBA00004141"/>
    </source>
</evidence>
<dbReference type="InterPro" id="IPR037185">
    <property type="entry name" value="EmrE-like"/>
</dbReference>
<evidence type="ECO:0000256" key="2">
    <source>
        <dbReference type="ARBA" id="ARBA00007362"/>
    </source>
</evidence>
<sequence>MIATSRIVLVMFLWAVCFPLITAGFAYASHLTFAALRAFLAGAALIGLGLVLGRPWPQGGRTWLTLIAVGFGATSLGYLGMFMASEFILPGIATVLANTQPLLAAVLAGFVLQERLGHIGWTGMGLGFGGIVLIALPQLFTLEAGSFGLGASYILLAALGITISNVLIRTIAGKTDPVMAMGAQLMIGGLPLLAGAFVFEDPANVRWSLEFVMILGALSLFGSSLAYWLWGEILATTELNRANAFSFLVPIFGLAMGVAFFGERLGWIEVAGISLSLAGIALANRRPAADDPMTAGALQGEGSEP</sequence>
<dbReference type="InterPro" id="IPR050638">
    <property type="entry name" value="AA-Vitamin_Transporters"/>
</dbReference>
<feature type="transmembrane region" description="Helical" evidence="6">
    <location>
        <begin position="63"/>
        <end position="81"/>
    </location>
</feature>
<feature type="domain" description="EamA" evidence="7">
    <location>
        <begin position="149"/>
        <end position="284"/>
    </location>
</feature>
<comment type="subcellular location">
    <subcellularLocation>
        <location evidence="1">Membrane</location>
        <topology evidence="1">Multi-pass membrane protein</topology>
    </subcellularLocation>
</comment>
<dbReference type="EMBL" id="FNZQ01000002">
    <property type="protein sequence ID" value="SEL01722.1"/>
    <property type="molecule type" value="Genomic_DNA"/>
</dbReference>
<feature type="transmembrane region" description="Helical" evidence="6">
    <location>
        <begin position="34"/>
        <end position="51"/>
    </location>
</feature>
<evidence type="ECO:0000256" key="3">
    <source>
        <dbReference type="ARBA" id="ARBA00022692"/>
    </source>
</evidence>
<dbReference type="GO" id="GO:0016020">
    <property type="term" value="C:membrane"/>
    <property type="evidence" value="ECO:0007669"/>
    <property type="project" value="UniProtKB-SubCell"/>
</dbReference>
<evidence type="ECO:0000313" key="8">
    <source>
        <dbReference type="EMBL" id="SEL01722.1"/>
    </source>
</evidence>
<keyword evidence="9" id="KW-1185">Reference proteome</keyword>
<dbReference type="OrthoDB" id="9814238at2"/>
<feature type="domain" description="EamA" evidence="7">
    <location>
        <begin position="7"/>
        <end position="135"/>
    </location>
</feature>
<feature type="transmembrane region" description="Helical" evidence="6">
    <location>
        <begin position="7"/>
        <end position="28"/>
    </location>
</feature>
<protein>
    <submittedName>
        <fullName evidence="8">Threonine/homoserine efflux transporter RhtA</fullName>
    </submittedName>
</protein>
<dbReference type="Proteomes" id="UP000199283">
    <property type="component" value="Unassembled WGS sequence"/>
</dbReference>
<keyword evidence="4 6" id="KW-1133">Transmembrane helix</keyword>
<keyword evidence="5 6" id="KW-0472">Membrane</keyword>
<feature type="transmembrane region" description="Helical" evidence="6">
    <location>
        <begin position="180"/>
        <end position="199"/>
    </location>
</feature>
<organism evidence="8 9">
    <name type="scientific">Jannaschia helgolandensis</name>
    <dbReference type="NCBI Taxonomy" id="188906"/>
    <lineage>
        <taxon>Bacteria</taxon>
        <taxon>Pseudomonadati</taxon>
        <taxon>Pseudomonadota</taxon>
        <taxon>Alphaproteobacteria</taxon>
        <taxon>Rhodobacterales</taxon>
        <taxon>Roseobacteraceae</taxon>
        <taxon>Jannaschia</taxon>
    </lineage>
</organism>
<evidence type="ECO:0000313" key="9">
    <source>
        <dbReference type="Proteomes" id="UP000199283"/>
    </source>
</evidence>
<dbReference type="AlphaFoldDB" id="A0A1H7LRZ1"/>
<feature type="transmembrane region" description="Helical" evidence="6">
    <location>
        <begin position="267"/>
        <end position="284"/>
    </location>
</feature>
<feature type="transmembrane region" description="Helical" evidence="6">
    <location>
        <begin position="87"/>
        <end position="112"/>
    </location>
</feature>
<accession>A0A1H7LRZ1</accession>
<dbReference type="PANTHER" id="PTHR32322">
    <property type="entry name" value="INNER MEMBRANE TRANSPORTER"/>
    <property type="match status" value="1"/>
</dbReference>
<evidence type="ECO:0000256" key="5">
    <source>
        <dbReference type="ARBA" id="ARBA00023136"/>
    </source>
</evidence>
<feature type="transmembrane region" description="Helical" evidence="6">
    <location>
        <begin position="119"/>
        <end position="140"/>
    </location>
</feature>
<keyword evidence="3 6" id="KW-0812">Transmembrane</keyword>
<comment type="similarity">
    <text evidence="2">Belongs to the EamA transporter family.</text>
</comment>
<name>A0A1H7LRZ1_9RHOB</name>
<dbReference type="InterPro" id="IPR000620">
    <property type="entry name" value="EamA_dom"/>
</dbReference>
<feature type="transmembrane region" description="Helical" evidence="6">
    <location>
        <begin position="242"/>
        <end position="261"/>
    </location>
</feature>
<dbReference type="STRING" id="188906.SAMN04488526_1810"/>
<gene>
    <name evidence="8" type="ORF">SAMN04488526_1810</name>
</gene>
<dbReference type="Pfam" id="PF00892">
    <property type="entry name" value="EamA"/>
    <property type="match status" value="2"/>
</dbReference>
<dbReference type="PANTHER" id="PTHR32322:SF2">
    <property type="entry name" value="EAMA DOMAIN-CONTAINING PROTEIN"/>
    <property type="match status" value="1"/>
</dbReference>
<reference evidence="8 9" key="1">
    <citation type="submission" date="2016-10" db="EMBL/GenBank/DDBJ databases">
        <authorList>
            <person name="de Groot N.N."/>
        </authorList>
    </citation>
    <scope>NUCLEOTIDE SEQUENCE [LARGE SCALE GENOMIC DNA]</scope>
    <source>
        <strain evidence="8 9">DSM 14858</strain>
    </source>
</reference>
<proteinExistence type="inferred from homology"/>
<evidence type="ECO:0000259" key="7">
    <source>
        <dbReference type="Pfam" id="PF00892"/>
    </source>
</evidence>
<evidence type="ECO:0000256" key="4">
    <source>
        <dbReference type="ARBA" id="ARBA00022989"/>
    </source>
</evidence>